<evidence type="ECO:0000313" key="1">
    <source>
        <dbReference type="EMBL" id="WAQ94341.1"/>
    </source>
</evidence>
<sequence>MRRTIPTNCKQRIPPKRYDSFVFITAKTDHRIIGLTVQGDGNRKTMATAECTVRQANADLTRLRFTPAVDIPVNSPTDERKCNLSSMLHIAGSRLLLADLNNQTVKLVDMQTRYLVSNISVQGPPWDMCHLPGERVAVTMARNGIQFLETGGQLALGDRIELDGDCRVVGEGSTASIYVSDMRRNKITKLDMNLHIIKTFQDPALKEPRSITALGDQLLICGYGSNTIMTLNLSTGQMTQLMGEKEGIRDPMFALYCPQQCKLLVTEHLPNKIKVFNTIE</sequence>
<dbReference type="Gene3D" id="2.120.10.30">
    <property type="entry name" value="TolB, C-terminal domain"/>
    <property type="match status" value="1"/>
</dbReference>
<evidence type="ECO:0000313" key="2">
    <source>
        <dbReference type="Proteomes" id="UP001164746"/>
    </source>
</evidence>
<dbReference type="Proteomes" id="UP001164746">
    <property type="component" value="Chromosome 1"/>
</dbReference>
<dbReference type="EMBL" id="CP111012">
    <property type="protein sequence ID" value="WAQ94341.1"/>
    <property type="molecule type" value="Genomic_DNA"/>
</dbReference>
<gene>
    <name evidence="1" type="ORF">MAR_006812</name>
</gene>
<dbReference type="SUPFAM" id="SSF75011">
    <property type="entry name" value="3-carboxy-cis,cis-mucoante lactonizing enzyme"/>
    <property type="match status" value="1"/>
</dbReference>
<accession>A0ABY7DCM4</accession>
<keyword evidence="2" id="KW-1185">Reference proteome</keyword>
<organism evidence="1 2">
    <name type="scientific">Mya arenaria</name>
    <name type="common">Soft-shell clam</name>
    <dbReference type="NCBI Taxonomy" id="6604"/>
    <lineage>
        <taxon>Eukaryota</taxon>
        <taxon>Metazoa</taxon>
        <taxon>Spiralia</taxon>
        <taxon>Lophotrochozoa</taxon>
        <taxon>Mollusca</taxon>
        <taxon>Bivalvia</taxon>
        <taxon>Autobranchia</taxon>
        <taxon>Heteroconchia</taxon>
        <taxon>Euheterodonta</taxon>
        <taxon>Imparidentia</taxon>
        <taxon>Neoheterodontei</taxon>
        <taxon>Myida</taxon>
        <taxon>Myoidea</taxon>
        <taxon>Myidae</taxon>
        <taxon>Mya</taxon>
    </lineage>
</organism>
<name>A0ABY7DCM4_MYAAR</name>
<protein>
    <submittedName>
        <fullName evidence="1">Uncharacterized protein</fullName>
    </submittedName>
</protein>
<dbReference type="InterPro" id="IPR011042">
    <property type="entry name" value="6-blade_b-propeller_TolB-like"/>
</dbReference>
<reference evidence="1" key="1">
    <citation type="submission" date="2022-11" db="EMBL/GenBank/DDBJ databases">
        <title>Centuries of genome instability and evolution in soft-shell clam transmissible cancer (bioRxiv).</title>
        <authorList>
            <person name="Hart S.F.M."/>
            <person name="Yonemitsu M.A."/>
            <person name="Giersch R.M."/>
            <person name="Beal B.F."/>
            <person name="Arriagada G."/>
            <person name="Davis B.W."/>
            <person name="Ostrander E.A."/>
            <person name="Goff S.P."/>
            <person name="Metzger M.J."/>
        </authorList>
    </citation>
    <scope>NUCLEOTIDE SEQUENCE</scope>
    <source>
        <strain evidence="1">MELC-2E11</strain>
        <tissue evidence="1">Siphon/mantle</tissue>
    </source>
</reference>
<proteinExistence type="predicted"/>